<dbReference type="EMBL" id="MVBN01000002">
    <property type="protein sequence ID" value="OOK80592.1"/>
    <property type="molecule type" value="Genomic_DNA"/>
</dbReference>
<protein>
    <submittedName>
        <fullName evidence="1">Uncharacterized protein</fullName>
    </submittedName>
</protein>
<proteinExistence type="predicted"/>
<evidence type="ECO:0000313" key="1">
    <source>
        <dbReference type="EMBL" id="OOK80592.1"/>
    </source>
</evidence>
<comment type="caution">
    <text evidence="1">The sequence shown here is derived from an EMBL/GenBank/DDBJ whole genome shotgun (WGS) entry which is preliminary data.</text>
</comment>
<dbReference type="Proteomes" id="UP000188532">
    <property type="component" value="Unassembled WGS sequence"/>
</dbReference>
<dbReference type="AlphaFoldDB" id="A0A1V3XN69"/>
<name>A0A1V3XN69_MYCKA</name>
<organism evidence="1 2">
    <name type="scientific">Mycobacterium kansasii</name>
    <dbReference type="NCBI Taxonomy" id="1768"/>
    <lineage>
        <taxon>Bacteria</taxon>
        <taxon>Bacillati</taxon>
        <taxon>Actinomycetota</taxon>
        <taxon>Actinomycetes</taxon>
        <taxon>Mycobacteriales</taxon>
        <taxon>Mycobacteriaceae</taxon>
        <taxon>Mycobacterium</taxon>
    </lineage>
</organism>
<reference evidence="1 2" key="1">
    <citation type="submission" date="2017-02" db="EMBL/GenBank/DDBJ databases">
        <title>Complete genome sequences of Mycobacterium kansasii strains isolated from rhesus macaques.</title>
        <authorList>
            <person name="Panda A."/>
            <person name="Nagaraj S."/>
            <person name="Zhao X."/>
            <person name="Tettelin H."/>
            <person name="Detolla L.J."/>
        </authorList>
    </citation>
    <scope>NUCLEOTIDE SEQUENCE [LARGE SCALE GENOMIC DNA]</scope>
    <source>
        <strain evidence="1 2">11-3469</strain>
    </source>
</reference>
<sequence length="54" mass="6129">MLQTGFRAFPLRLQLIQLSRVHGGSRGGEVDVFVRPNDSTKSTPTWKVSALMRW</sequence>
<evidence type="ECO:0000313" key="2">
    <source>
        <dbReference type="Proteomes" id="UP000188532"/>
    </source>
</evidence>
<accession>A0A1V3XN69</accession>
<gene>
    <name evidence="1" type="ORF">BZL29_2263</name>
</gene>